<keyword evidence="2" id="KW-1185">Reference proteome</keyword>
<dbReference type="AlphaFoldDB" id="A0A5N6QCV2"/>
<evidence type="ECO:0000313" key="1">
    <source>
        <dbReference type="EMBL" id="KAE7997007.1"/>
    </source>
</evidence>
<reference evidence="1 2" key="1">
    <citation type="submission" date="2019-06" db="EMBL/GenBank/DDBJ databases">
        <title>A chromosomal-level reference genome of Carpinus fangiana (Coryloideae, Betulaceae).</title>
        <authorList>
            <person name="Yang X."/>
            <person name="Wang Z."/>
            <person name="Zhang L."/>
            <person name="Hao G."/>
            <person name="Liu J."/>
            <person name="Yang Y."/>
        </authorList>
    </citation>
    <scope>NUCLEOTIDE SEQUENCE [LARGE SCALE GENOMIC DNA]</scope>
    <source>
        <strain evidence="1">Cfa_2016G</strain>
        <tissue evidence="1">Leaf</tissue>
    </source>
</reference>
<dbReference type="PANTHER" id="PTHR36619:SF3">
    <property type="entry name" value="TRANSMEMBRANE PROTEIN"/>
    <property type="match status" value="1"/>
</dbReference>
<dbReference type="EMBL" id="CM017321">
    <property type="protein sequence ID" value="KAE7997007.1"/>
    <property type="molecule type" value="Genomic_DNA"/>
</dbReference>
<dbReference type="OrthoDB" id="1052227at2759"/>
<protein>
    <submittedName>
        <fullName evidence="1">Uncharacterized protein</fullName>
    </submittedName>
</protein>
<accession>A0A5N6QCV2</accession>
<dbReference type="Proteomes" id="UP000327013">
    <property type="component" value="Chromosome 1"/>
</dbReference>
<organism evidence="1 2">
    <name type="scientific">Carpinus fangiana</name>
    <dbReference type="NCBI Taxonomy" id="176857"/>
    <lineage>
        <taxon>Eukaryota</taxon>
        <taxon>Viridiplantae</taxon>
        <taxon>Streptophyta</taxon>
        <taxon>Embryophyta</taxon>
        <taxon>Tracheophyta</taxon>
        <taxon>Spermatophyta</taxon>
        <taxon>Magnoliopsida</taxon>
        <taxon>eudicotyledons</taxon>
        <taxon>Gunneridae</taxon>
        <taxon>Pentapetalae</taxon>
        <taxon>rosids</taxon>
        <taxon>fabids</taxon>
        <taxon>Fagales</taxon>
        <taxon>Betulaceae</taxon>
        <taxon>Carpinus</taxon>
    </lineage>
</organism>
<dbReference type="PANTHER" id="PTHR36619">
    <property type="entry name" value="OS04G0208900 PROTEIN"/>
    <property type="match status" value="1"/>
</dbReference>
<sequence length="104" mass="11351">MSSTFFVILMSIIIFLLNPPLFLMTRTTSVSRVAAATRPLESNPPNYVPLKPKIPSHGEFGKRGAVNACLPKGIRHSSAPSRYINYRPLGSTMCSPANHVASRP</sequence>
<proteinExistence type="predicted"/>
<name>A0A5N6QCV2_9ROSI</name>
<gene>
    <name evidence="1" type="ORF">FH972_001682</name>
</gene>
<evidence type="ECO:0000313" key="2">
    <source>
        <dbReference type="Proteomes" id="UP000327013"/>
    </source>
</evidence>